<dbReference type="InterPro" id="IPR032812">
    <property type="entry name" value="SbsA_Ig"/>
</dbReference>
<evidence type="ECO:0000313" key="3">
    <source>
        <dbReference type="EMBL" id="THD70005.1"/>
    </source>
</evidence>
<evidence type="ECO:0000256" key="1">
    <source>
        <dbReference type="ARBA" id="ARBA00022729"/>
    </source>
</evidence>
<keyword evidence="4" id="KW-1185">Reference proteome</keyword>
<protein>
    <submittedName>
        <fullName evidence="3">Nuclease</fullName>
    </submittedName>
</protein>
<dbReference type="SUPFAM" id="SSF141072">
    <property type="entry name" value="CalX-like"/>
    <property type="match status" value="1"/>
</dbReference>
<evidence type="ECO:0000259" key="2">
    <source>
        <dbReference type="Pfam" id="PF13205"/>
    </source>
</evidence>
<organism evidence="3 4">
    <name type="scientific">Robertkochia marina</name>
    <dbReference type="NCBI Taxonomy" id="1227945"/>
    <lineage>
        <taxon>Bacteria</taxon>
        <taxon>Pseudomonadati</taxon>
        <taxon>Bacteroidota</taxon>
        <taxon>Flavobacteriia</taxon>
        <taxon>Flavobacteriales</taxon>
        <taxon>Flavobacteriaceae</taxon>
        <taxon>Robertkochia</taxon>
    </lineage>
</organism>
<reference evidence="3 4" key="1">
    <citation type="submission" date="2019-04" db="EMBL/GenBank/DDBJ databases">
        <title>Draft genome sequence of Robertkochia marina CC-AMO-30D.</title>
        <authorList>
            <person name="Hameed A."/>
            <person name="Lin S.-Y."/>
            <person name="Shahina M."/>
            <person name="Lai W.-A."/>
            <person name="Young C.-C."/>
        </authorList>
    </citation>
    <scope>NUCLEOTIDE SEQUENCE [LARGE SCALE GENOMIC DNA]</scope>
    <source>
        <strain evidence="3 4">CC-AMO-30D</strain>
    </source>
</reference>
<comment type="caution">
    <text evidence="3">The sequence shown here is derived from an EMBL/GenBank/DDBJ whole genome shotgun (WGS) entry which is preliminary data.</text>
</comment>
<proteinExistence type="predicted"/>
<evidence type="ECO:0000313" key="4">
    <source>
        <dbReference type="Proteomes" id="UP000305939"/>
    </source>
</evidence>
<dbReference type="Pfam" id="PF13205">
    <property type="entry name" value="Big_5"/>
    <property type="match status" value="1"/>
</dbReference>
<sequence>MFTLMISCEDDDETVIDDSKLVFMQGEINGAKFENGTKDVLTNVDINLIFSHQMETPAVQEALSITGGNGAADFDVAFANSNSALQISSNKQLDYETAYTISLPAGVYGSNGEELKQDFSIAFTTEAFTPPQVSLSADAIEIDENGGVATITASLDKPADQDVTIEFSTGGMATVDTDYILDPLSVVIPVGSLEATATVTSRLDSESEVNEEIVIGIASVTNAEESGTQQVSILIIDTPAPLMLKGVMAMTWDGSGTNDGKAIHLVANEDIADLSVYGLGIANNGGGTDGRELDLPVLSVSAGDQILVAREPALLEAYFGACFAEFDHVIPVSTAVTQNGDDAIELFSGTDVIETYGDADVSGAGQDWEYTGSWAYKLDGEWMTGGVGCTVGSMTDAASSCQYPLCGPAVTLQGVLALTWETSGTNGGKAWHLKVMKDVEDLSIYGIGVANNGGGTDGQEFTLPAGPAKEGDNILIAREPGTISAYFGNCINSFDFVIDSQDAANQNGDDAIELFENGVVIETYGDANVDGTGEPWEYSGSWAYKVGGAWTTGGLDCGVGSTSTQSSACPYPECQ</sequence>
<feature type="domain" description="SbsA Ig-like" evidence="2">
    <location>
        <begin position="34"/>
        <end position="125"/>
    </location>
</feature>
<keyword evidence="1" id="KW-0732">Signal</keyword>
<name>A0A4S3M576_9FLAO</name>
<dbReference type="Proteomes" id="UP000305939">
    <property type="component" value="Unassembled WGS sequence"/>
</dbReference>
<dbReference type="EMBL" id="SSMC01000001">
    <property type="protein sequence ID" value="THD70005.1"/>
    <property type="molecule type" value="Genomic_DNA"/>
</dbReference>
<dbReference type="InterPro" id="IPR038081">
    <property type="entry name" value="CalX-like_sf"/>
</dbReference>
<dbReference type="OrthoDB" id="1056765at2"/>
<dbReference type="AlphaFoldDB" id="A0A4S3M576"/>
<gene>
    <name evidence="3" type="ORF">E7Z59_02690</name>
</gene>
<dbReference type="Gene3D" id="2.60.40.2030">
    <property type="match status" value="1"/>
</dbReference>
<accession>A0A4S3M576</accession>